<sequence length="141" mass="15353">MRGILFAILGGGFITLQSVANARISQDIGMWQTASLTQLTGFLTAFLILLVARDGKWHEMKKVKPLYLTGGAFAAVILSSNVKAIQLVGVTLTTSAMLFAQLYTAFLVDGRGWFEIAKQNMRLPQFLGIGIMIAGVIILQY</sequence>
<dbReference type="PANTHER" id="PTHR34821:SF3">
    <property type="entry name" value="MEMBRANE PROTEIN"/>
    <property type="match status" value="1"/>
</dbReference>
<keyword evidence="3" id="KW-1185">Reference proteome</keyword>
<comment type="caution">
    <text evidence="2">The sequence shown here is derived from an EMBL/GenBank/DDBJ whole genome shotgun (WGS) entry which is preliminary data.</text>
</comment>
<dbReference type="AlphaFoldDB" id="A0A417YWR8"/>
<keyword evidence="1" id="KW-1133">Transmembrane helix</keyword>
<evidence type="ECO:0000313" key="2">
    <source>
        <dbReference type="EMBL" id="RHW42011.1"/>
    </source>
</evidence>
<feature type="transmembrane region" description="Helical" evidence="1">
    <location>
        <begin position="88"/>
        <end position="108"/>
    </location>
</feature>
<gene>
    <name evidence="2" type="ORF">D1B31_05040</name>
</gene>
<keyword evidence="1" id="KW-0812">Transmembrane</keyword>
<reference evidence="2 3" key="1">
    <citation type="journal article" date="2017" name="Int. J. Syst. Evol. Microbiol.">
        <title>Bacillus notoginsengisoli sp. nov., a novel bacterium isolated from the rhizosphere of Panax notoginseng.</title>
        <authorList>
            <person name="Zhang M.Y."/>
            <person name="Cheng J."/>
            <person name="Cai Y."/>
            <person name="Zhang T.Y."/>
            <person name="Wu Y.Y."/>
            <person name="Manikprabhu D."/>
            <person name="Li W.J."/>
            <person name="Zhang Y.X."/>
        </authorList>
    </citation>
    <scope>NUCLEOTIDE SEQUENCE [LARGE SCALE GENOMIC DNA]</scope>
    <source>
        <strain evidence="2 3">JCM 30743</strain>
    </source>
</reference>
<accession>A0A417YWR8</accession>
<feature type="transmembrane region" description="Helical" evidence="1">
    <location>
        <begin position="32"/>
        <end position="52"/>
    </location>
</feature>
<dbReference type="Pfam" id="PF04657">
    <property type="entry name" value="DMT_YdcZ"/>
    <property type="match status" value="1"/>
</dbReference>
<proteinExistence type="predicted"/>
<name>A0A417YWR8_9BACI</name>
<dbReference type="EMBL" id="QWEG01000003">
    <property type="protein sequence ID" value="RHW42011.1"/>
    <property type="molecule type" value="Genomic_DNA"/>
</dbReference>
<keyword evidence="1" id="KW-0472">Membrane</keyword>
<dbReference type="RefSeq" id="WP_118919666.1">
    <property type="nucleotide sequence ID" value="NZ_QWEG01000003.1"/>
</dbReference>
<dbReference type="OrthoDB" id="9789346at2"/>
<dbReference type="PANTHER" id="PTHR34821">
    <property type="entry name" value="INNER MEMBRANE PROTEIN YDCZ"/>
    <property type="match status" value="1"/>
</dbReference>
<protein>
    <submittedName>
        <fullName evidence="2">DMT family transporter</fullName>
    </submittedName>
</protein>
<dbReference type="InterPro" id="IPR006750">
    <property type="entry name" value="YdcZ"/>
</dbReference>
<evidence type="ECO:0000313" key="3">
    <source>
        <dbReference type="Proteomes" id="UP000284416"/>
    </source>
</evidence>
<evidence type="ECO:0000256" key="1">
    <source>
        <dbReference type="SAM" id="Phobius"/>
    </source>
</evidence>
<dbReference type="GO" id="GO:0005886">
    <property type="term" value="C:plasma membrane"/>
    <property type="evidence" value="ECO:0007669"/>
    <property type="project" value="TreeGrafter"/>
</dbReference>
<dbReference type="Proteomes" id="UP000284416">
    <property type="component" value="Unassembled WGS sequence"/>
</dbReference>
<feature type="transmembrane region" description="Helical" evidence="1">
    <location>
        <begin position="120"/>
        <end position="139"/>
    </location>
</feature>
<organism evidence="2 3">
    <name type="scientific">Neobacillus notoginsengisoli</name>
    <dbReference type="NCBI Taxonomy" id="1578198"/>
    <lineage>
        <taxon>Bacteria</taxon>
        <taxon>Bacillati</taxon>
        <taxon>Bacillota</taxon>
        <taxon>Bacilli</taxon>
        <taxon>Bacillales</taxon>
        <taxon>Bacillaceae</taxon>
        <taxon>Neobacillus</taxon>
    </lineage>
</organism>